<reference evidence="2" key="1">
    <citation type="journal article" date="2023" name="Mol. Phylogenet. Evol.">
        <title>Genome-scale phylogeny and comparative genomics of the fungal order Sordariales.</title>
        <authorList>
            <person name="Hensen N."/>
            <person name="Bonometti L."/>
            <person name="Westerberg I."/>
            <person name="Brannstrom I.O."/>
            <person name="Guillou S."/>
            <person name="Cros-Aarteil S."/>
            <person name="Calhoun S."/>
            <person name="Haridas S."/>
            <person name="Kuo A."/>
            <person name="Mondo S."/>
            <person name="Pangilinan J."/>
            <person name="Riley R."/>
            <person name="LaButti K."/>
            <person name="Andreopoulos B."/>
            <person name="Lipzen A."/>
            <person name="Chen C."/>
            <person name="Yan M."/>
            <person name="Daum C."/>
            <person name="Ng V."/>
            <person name="Clum A."/>
            <person name="Steindorff A."/>
            <person name="Ohm R.A."/>
            <person name="Martin F."/>
            <person name="Silar P."/>
            <person name="Natvig D.O."/>
            <person name="Lalanne C."/>
            <person name="Gautier V."/>
            <person name="Ament-Velasquez S.L."/>
            <person name="Kruys A."/>
            <person name="Hutchinson M.I."/>
            <person name="Powell A.J."/>
            <person name="Barry K."/>
            <person name="Miller A.N."/>
            <person name="Grigoriev I.V."/>
            <person name="Debuchy R."/>
            <person name="Gladieux P."/>
            <person name="Hiltunen Thoren M."/>
            <person name="Johannesson H."/>
        </authorList>
    </citation>
    <scope>NUCLEOTIDE SEQUENCE [LARGE SCALE GENOMIC DNA]</scope>
    <source>
        <strain evidence="2">CBS 340.73</strain>
    </source>
</reference>
<protein>
    <submittedName>
        <fullName evidence="1">Uncharacterized protein</fullName>
    </submittedName>
</protein>
<evidence type="ECO:0000313" key="2">
    <source>
        <dbReference type="Proteomes" id="UP001303473"/>
    </source>
</evidence>
<proteinExistence type="predicted"/>
<accession>A0AAN6MWE7</accession>
<name>A0AAN6MWE7_9PEZI</name>
<keyword evidence="2" id="KW-1185">Reference proteome</keyword>
<dbReference type="EMBL" id="MU853965">
    <property type="protein sequence ID" value="KAK3934720.1"/>
    <property type="molecule type" value="Genomic_DNA"/>
</dbReference>
<sequence length="311" mass="36519">MANRSIYTRAYSKSSAGQLISGKGLKRYSLSGTELLGEFRKHADKWNREPTALVSVSDRIIDTVKRAFDKHYNDGEIPRDIWVVFVEVPATIHETPARVHAARRLAEECEDLEPRLFYHEFVFEWAIPEKYMLHKVSLQTLMDRGLEWERYIIQRGPELPPLSTEELRSYIARDLQPTGPWYDSWEIGVHLGFFARNFGARAPLDWIAHQLFYDCVRPEIVAEDVVRLKYVRGHFETVDFYFFRELDHGIETALCDWWLADIDFFLKYEEFKERRDMMEDGMVWDGTESEVSAKHEEIEVDIEAEAVMIGL</sequence>
<comment type="caution">
    <text evidence="1">The sequence shown here is derived from an EMBL/GenBank/DDBJ whole genome shotgun (WGS) entry which is preliminary data.</text>
</comment>
<gene>
    <name evidence="1" type="ORF">QBC46DRAFT_399090</name>
</gene>
<evidence type="ECO:0000313" key="1">
    <source>
        <dbReference type="EMBL" id="KAK3934720.1"/>
    </source>
</evidence>
<organism evidence="1 2">
    <name type="scientific">Diplogelasinospora grovesii</name>
    <dbReference type="NCBI Taxonomy" id="303347"/>
    <lineage>
        <taxon>Eukaryota</taxon>
        <taxon>Fungi</taxon>
        <taxon>Dikarya</taxon>
        <taxon>Ascomycota</taxon>
        <taxon>Pezizomycotina</taxon>
        <taxon>Sordariomycetes</taxon>
        <taxon>Sordariomycetidae</taxon>
        <taxon>Sordariales</taxon>
        <taxon>Diplogelasinosporaceae</taxon>
        <taxon>Diplogelasinospora</taxon>
    </lineage>
</organism>
<dbReference type="Proteomes" id="UP001303473">
    <property type="component" value="Unassembled WGS sequence"/>
</dbReference>
<dbReference type="AlphaFoldDB" id="A0AAN6MWE7"/>